<proteinExistence type="inferred from homology"/>
<dbReference type="GO" id="GO:0005840">
    <property type="term" value="C:ribosome"/>
    <property type="evidence" value="ECO:0007669"/>
    <property type="project" value="UniProtKB-KW"/>
</dbReference>
<dbReference type="EMBL" id="JAUCMX010000008">
    <property type="protein sequence ID" value="KAK3538265.1"/>
    <property type="molecule type" value="Genomic_DNA"/>
</dbReference>
<name>A0AAE0R0T8_9TELE</name>
<dbReference type="SMART" id="SM00208">
    <property type="entry name" value="TNFR"/>
    <property type="match status" value="2"/>
</dbReference>
<dbReference type="GO" id="GO:0009117">
    <property type="term" value="P:nucleotide metabolic process"/>
    <property type="evidence" value="ECO:0007669"/>
    <property type="project" value="InterPro"/>
</dbReference>
<feature type="domain" description="TNFR-Cys" evidence="5">
    <location>
        <begin position="495"/>
        <end position="535"/>
    </location>
</feature>
<evidence type="ECO:0000256" key="4">
    <source>
        <dbReference type="PROSITE-ProRule" id="PRU00206"/>
    </source>
</evidence>
<dbReference type="GO" id="GO:0046085">
    <property type="term" value="P:adenosine metabolic process"/>
    <property type="evidence" value="ECO:0007669"/>
    <property type="project" value="TreeGrafter"/>
</dbReference>
<feature type="repeat" description="TNFR-Cys" evidence="4">
    <location>
        <begin position="495"/>
        <end position="535"/>
    </location>
</feature>
<evidence type="ECO:0000256" key="3">
    <source>
        <dbReference type="ARBA" id="ARBA00023274"/>
    </source>
</evidence>
<dbReference type="InterPro" id="IPR011641">
    <property type="entry name" value="Tyr-kin_ephrin_A/B_rcpt-like"/>
</dbReference>
<dbReference type="PANTHER" id="PTHR31367:SF2">
    <property type="entry name" value="CYTOSOLIC 5'-NUCLEOTIDASE 1A"/>
    <property type="match status" value="1"/>
</dbReference>
<dbReference type="InterPro" id="IPR001368">
    <property type="entry name" value="TNFR/NGFR_Cys_rich_reg"/>
</dbReference>
<keyword evidence="3" id="KW-0687">Ribonucleoprotein</keyword>
<dbReference type="SUPFAM" id="SSF57184">
    <property type="entry name" value="Growth factor receptor domain"/>
    <property type="match status" value="1"/>
</dbReference>
<dbReference type="GO" id="GO:0008253">
    <property type="term" value="F:5'-nucleotidase activity"/>
    <property type="evidence" value="ECO:0007669"/>
    <property type="project" value="InterPro"/>
</dbReference>
<reference evidence="6" key="1">
    <citation type="submission" date="2023-06" db="EMBL/GenBank/DDBJ databases">
        <title>Male Hemibagrus guttatus genome.</title>
        <authorList>
            <person name="Bian C."/>
        </authorList>
    </citation>
    <scope>NUCLEOTIDE SEQUENCE</scope>
    <source>
        <strain evidence="6">Male_cb2023</strain>
        <tissue evidence="6">Muscle</tissue>
    </source>
</reference>
<dbReference type="Pfam" id="PF06189">
    <property type="entry name" value="5-nucleotidase"/>
    <property type="match status" value="1"/>
</dbReference>
<dbReference type="GO" id="GO:0003735">
    <property type="term" value="F:structural constituent of ribosome"/>
    <property type="evidence" value="ECO:0007669"/>
    <property type="project" value="InterPro"/>
</dbReference>
<keyword evidence="2" id="KW-0689">Ribosomal protein</keyword>
<evidence type="ECO:0000256" key="2">
    <source>
        <dbReference type="ARBA" id="ARBA00022980"/>
    </source>
</evidence>
<sequence>MFVIFCVQPKPENAITIAVSSRVLFNMDLEQQIFEQKGMEEYLKYQIEHETEPFAPGPAFPFIKALEAVNVQLRQLYPDSEELFDVVLMTNHHANVGLRLINSINHHKLFIERFCMTGGNSPIGYLKAYHANLYLSADSKKVKEALEEGIAAATMFKTEKATEVSETQLRVAFDGDAVLFSDESERIYKTQGLDKFFEHEKAHENKLLDHGPLKGFFEALGKLQKKFSAKGQRMDCPIRTYLVTARSAASSGTRTLKTLRSWGLEPDEALFLAGAPKGPMLAKIKPHIFFDDQMFHIEGAAELGTIAAHVPYGVAQKVLSKPKSVKSDEAKDQGDQAMHVLLADLIENQRNMAHLGIQAVVVALACLFGAVRSQTTLTPAVTATTIIENVTSTTVNEIVTITTPIMLSTTTTGCSTLNTSSCETCAPGTYYDNATDVPGYTPIRHNIMSSDSLTGSAVCQVCPSGSYTNESGSVSCQACAPGFYASRQNATICNPCPEGTYCNSSSCARCQTCPSGSETLQTGSMQCSPCRPGMCKTSHQKMCQICNSGFYQIHWGQENCDVCPKDHYCPSPDVNPIQCPSDAFCPEGSIAPGYCMETFFRKAGETCELAPLTIALIVIGGGCIVRPLTVLGQSCFKHAVRAPLCLPRFSTLTQPQLGFKPLPSLNASGLQQQTLLQRVSPLIPSLTQQPCRTLTYYSVKKGKRKTVRAVVQRFLRLHCGLWVRRKAGYKKKLWKKSAARKKRLREHVFCNKTQCKKLDKMTTSFWKRRNWYFNDPYQKYHDRVNL</sequence>
<dbReference type="SMART" id="SM01411">
    <property type="entry name" value="Ephrin_rec_like"/>
    <property type="match status" value="3"/>
</dbReference>
<keyword evidence="7" id="KW-1185">Reference proteome</keyword>
<comment type="similarity">
    <text evidence="1">Belongs to the bacterial ribosomal protein bL35 family.</text>
</comment>
<dbReference type="InterPro" id="IPR009030">
    <property type="entry name" value="Growth_fac_rcpt_cys_sf"/>
</dbReference>
<comment type="caution">
    <text evidence="6">The sequence shown here is derived from an EMBL/GenBank/DDBJ whole genome shotgun (WGS) entry which is preliminary data.</text>
</comment>
<dbReference type="Gene3D" id="2.10.50.10">
    <property type="entry name" value="Tumor Necrosis Factor Receptor, subunit A, domain 2"/>
    <property type="match status" value="2"/>
</dbReference>
<dbReference type="GO" id="GO:0000166">
    <property type="term" value="F:nucleotide binding"/>
    <property type="evidence" value="ECO:0007669"/>
    <property type="project" value="InterPro"/>
</dbReference>
<gene>
    <name evidence="6" type="ORF">QTP70_033056</name>
</gene>
<dbReference type="Pfam" id="PF01632">
    <property type="entry name" value="Ribosomal_L35p"/>
    <property type="match status" value="1"/>
</dbReference>
<dbReference type="Pfam" id="PF07699">
    <property type="entry name" value="Ephrin_rec_like"/>
    <property type="match status" value="1"/>
</dbReference>
<evidence type="ECO:0000256" key="1">
    <source>
        <dbReference type="ARBA" id="ARBA00006598"/>
    </source>
</evidence>
<comment type="caution">
    <text evidence="4">Lacks conserved residue(s) required for the propagation of feature annotation.</text>
</comment>
<dbReference type="SUPFAM" id="SSF143034">
    <property type="entry name" value="L35p-like"/>
    <property type="match status" value="1"/>
</dbReference>
<dbReference type="Proteomes" id="UP001274896">
    <property type="component" value="Unassembled WGS sequence"/>
</dbReference>
<evidence type="ECO:0000313" key="6">
    <source>
        <dbReference type="EMBL" id="KAK3538265.1"/>
    </source>
</evidence>
<dbReference type="GO" id="GO:1990904">
    <property type="term" value="C:ribonucleoprotein complex"/>
    <property type="evidence" value="ECO:0007669"/>
    <property type="project" value="UniProtKB-KW"/>
</dbReference>
<dbReference type="InterPro" id="IPR010394">
    <property type="entry name" value="5-nucleotidase"/>
</dbReference>
<dbReference type="GO" id="GO:0005829">
    <property type="term" value="C:cytosol"/>
    <property type="evidence" value="ECO:0007669"/>
    <property type="project" value="TreeGrafter"/>
</dbReference>
<dbReference type="GO" id="GO:0006412">
    <property type="term" value="P:translation"/>
    <property type="evidence" value="ECO:0007669"/>
    <property type="project" value="InterPro"/>
</dbReference>
<evidence type="ECO:0000313" key="7">
    <source>
        <dbReference type="Proteomes" id="UP001274896"/>
    </source>
</evidence>
<accession>A0AAE0R0T8</accession>
<dbReference type="InterPro" id="IPR037229">
    <property type="entry name" value="Ribosomal_bL35_sf"/>
</dbReference>
<dbReference type="PROSITE" id="PS50050">
    <property type="entry name" value="TNFR_NGFR_2"/>
    <property type="match status" value="1"/>
</dbReference>
<organism evidence="6 7">
    <name type="scientific">Hemibagrus guttatus</name>
    <dbReference type="NCBI Taxonomy" id="175788"/>
    <lineage>
        <taxon>Eukaryota</taxon>
        <taxon>Metazoa</taxon>
        <taxon>Chordata</taxon>
        <taxon>Craniata</taxon>
        <taxon>Vertebrata</taxon>
        <taxon>Euteleostomi</taxon>
        <taxon>Actinopterygii</taxon>
        <taxon>Neopterygii</taxon>
        <taxon>Teleostei</taxon>
        <taxon>Ostariophysi</taxon>
        <taxon>Siluriformes</taxon>
        <taxon>Bagridae</taxon>
        <taxon>Hemibagrus</taxon>
    </lineage>
</organism>
<dbReference type="GO" id="GO:0000287">
    <property type="term" value="F:magnesium ion binding"/>
    <property type="evidence" value="ECO:0007669"/>
    <property type="project" value="InterPro"/>
</dbReference>
<dbReference type="PANTHER" id="PTHR31367">
    <property type="entry name" value="CYTOSOLIC 5'-NUCLEOTIDASE 1 FAMILY MEMBER"/>
    <property type="match status" value="1"/>
</dbReference>
<evidence type="ECO:0000259" key="5">
    <source>
        <dbReference type="PROSITE" id="PS50050"/>
    </source>
</evidence>
<dbReference type="AlphaFoldDB" id="A0AAE0R0T8"/>
<protein>
    <recommendedName>
        <fullName evidence="5">TNFR-Cys domain-containing protein</fullName>
    </recommendedName>
</protein>
<dbReference type="InterPro" id="IPR021137">
    <property type="entry name" value="Ribosomal_bL35-like"/>
</dbReference>